<dbReference type="NCBIfam" id="TIGR02985">
    <property type="entry name" value="Sig70_bacteroi1"/>
    <property type="match status" value="1"/>
</dbReference>
<dbReference type="RefSeq" id="WP_076454444.1">
    <property type="nucleotide sequence ID" value="NZ_FTOB01000002.1"/>
</dbReference>
<protein>
    <submittedName>
        <fullName evidence="7">RNA polymerase sigma-70 factor, ECF subfamily</fullName>
    </submittedName>
</protein>
<dbReference type="SUPFAM" id="SSF88659">
    <property type="entry name" value="Sigma3 and sigma4 domains of RNA polymerase sigma factors"/>
    <property type="match status" value="1"/>
</dbReference>
<dbReference type="EMBL" id="FTOB01000002">
    <property type="protein sequence ID" value="SIS54469.1"/>
    <property type="molecule type" value="Genomic_DNA"/>
</dbReference>
<dbReference type="SUPFAM" id="SSF88946">
    <property type="entry name" value="Sigma2 domain of RNA polymerase sigma factors"/>
    <property type="match status" value="1"/>
</dbReference>
<accession>A0ABY1KSK0</accession>
<dbReference type="Pfam" id="PF08281">
    <property type="entry name" value="Sigma70_r4_2"/>
    <property type="match status" value="1"/>
</dbReference>
<evidence type="ECO:0000256" key="1">
    <source>
        <dbReference type="ARBA" id="ARBA00010641"/>
    </source>
</evidence>
<dbReference type="Pfam" id="PF04542">
    <property type="entry name" value="Sigma70_r2"/>
    <property type="match status" value="1"/>
</dbReference>
<comment type="similarity">
    <text evidence="1">Belongs to the sigma-70 factor family. ECF subfamily.</text>
</comment>
<dbReference type="InterPro" id="IPR007627">
    <property type="entry name" value="RNA_pol_sigma70_r2"/>
</dbReference>
<dbReference type="InterPro" id="IPR013249">
    <property type="entry name" value="RNA_pol_sigma70_r4_t2"/>
</dbReference>
<dbReference type="InterPro" id="IPR039425">
    <property type="entry name" value="RNA_pol_sigma-70-like"/>
</dbReference>
<evidence type="ECO:0000256" key="3">
    <source>
        <dbReference type="ARBA" id="ARBA00023082"/>
    </source>
</evidence>
<keyword evidence="8" id="KW-1185">Reference proteome</keyword>
<evidence type="ECO:0000259" key="5">
    <source>
        <dbReference type="Pfam" id="PF04542"/>
    </source>
</evidence>
<feature type="domain" description="RNA polymerase sigma factor 70 region 4 type 2" evidence="6">
    <location>
        <begin position="124"/>
        <end position="172"/>
    </location>
</feature>
<name>A0ABY1KSK0_9FLAO</name>
<dbReference type="InterPro" id="IPR013325">
    <property type="entry name" value="RNA_pol_sigma_r2"/>
</dbReference>
<feature type="domain" description="RNA polymerase sigma-70 region 2" evidence="5">
    <location>
        <begin position="26"/>
        <end position="92"/>
    </location>
</feature>
<dbReference type="InterPro" id="IPR013324">
    <property type="entry name" value="RNA_pol_sigma_r3/r4-like"/>
</dbReference>
<dbReference type="Gene3D" id="1.10.1740.10">
    <property type="match status" value="1"/>
</dbReference>
<evidence type="ECO:0000313" key="8">
    <source>
        <dbReference type="Proteomes" id="UP000185728"/>
    </source>
</evidence>
<dbReference type="PANTHER" id="PTHR43133:SF46">
    <property type="entry name" value="RNA POLYMERASE SIGMA-70 FACTOR ECF SUBFAMILY"/>
    <property type="match status" value="1"/>
</dbReference>
<dbReference type="NCBIfam" id="TIGR02937">
    <property type="entry name" value="sigma70-ECF"/>
    <property type="match status" value="1"/>
</dbReference>
<sequence length="200" mass="23455">MYKHFSNQSLLIQGLKQGDEEAYTYLVENYHNRLCAYANSLIRDDLLAEDIVQNVFVQIWEKRDKLKTELSLKSYLYKLVHNKFIDEYRKGKAVMALEKTYATALALAVDEKDEIQEQKILNILFNTIQELPPKCKQIFLMSKKEGLTNIEISECLNLSIKTVESQITKAFRILKNKMGEKYETILMLIFRTDFKMNPII</sequence>
<keyword evidence="4" id="KW-0804">Transcription</keyword>
<dbReference type="InterPro" id="IPR036388">
    <property type="entry name" value="WH-like_DNA-bd_sf"/>
</dbReference>
<dbReference type="InterPro" id="IPR014327">
    <property type="entry name" value="RNA_pol_sigma70_bacteroid"/>
</dbReference>
<gene>
    <name evidence="7" type="ORF">SAMN05421766_102654</name>
</gene>
<evidence type="ECO:0000256" key="4">
    <source>
        <dbReference type="ARBA" id="ARBA00023163"/>
    </source>
</evidence>
<dbReference type="Gene3D" id="1.10.10.10">
    <property type="entry name" value="Winged helix-like DNA-binding domain superfamily/Winged helix DNA-binding domain"/>
    <property type="match status" value="1"/>
</dbReference>
<dbReference type="InterPro" id="IPR014284">
    <property type="entry name" value="RNA_pol_sigma-70_dom"/>
</dbReference>
<evidence type="ECO:0000313" key="7">
    <source>
        <dbReference type="EMBL" id="SIS54469.1"/>
    </source>
</evidence>
<dbReference type="PANTHER" id="PTHR43133">
    <property type="entry name" value="RNA POLYMERASE ECF-TYPE SIGMA FACTO"/>
    <property type="match status" value="1"/>
</dbReference>
<comment type="caution">
    <text evidence="7">The sequence shown here is derived from an EMBL/GenBank/DDBJ whole genome shotgun (WGS) entry which is preliminary data.</text>
</comment>
<evidence type="ECO:0000256" key="2">
    <source>
        <dbReference type="ARBA" id="ARBA00023015"/>
    </source>
</evidence>
<dbReference type="Proteomes" id="UP000185728">
    <property type="component" value="Unassembled WGS sequence"/>
</dbReference>
<reference evidence="7 8" key="1">
    <citation type="submission" date="2017-01" db="EMBL/GenBank/DDBJ databases">
        <authorList>
            <person name="Varghese N."/>
            <person name="Submissions S."/>
        </authorList>
    </citation>
    <scope>NUCLEOTIDE SEQUENCE [LARGE SCALE GENOMIC DNA]</scope>
    <source>
        <strain evidence="7 8">DSM 2061</strain>
    </source>
</reference>
<proteinExistence type="inferred from homology"/>
<keyword evidence="2" id="KW-0805">Transcription regulation</keyword>
<organism evidence="7 8">
    <name type="scientific">Zobellia uliginosa</name>
    <dbReference type="NCBI Taxonomy" id="143224"/>
    <lineage>
        <taxon>Bacteria</taxon>
        <taxon>Pseudomonadati</taxon>
        <taxon>Bacteroidota</taxon>
        <taxon>Flavobacteriia</taxon>
        <taxon>Flavobacteriales</taxon>
        <taxon>Flavobacteriaceae</taxon>
        <taxon>Zobellia</taxon>
    </lineage>
</organism>
<keyword evidence="3" id="KW-0731">Sigma factor</keyword>
<evidence type="ECO:0000259" key="6">
    <source>
        <dbReference type="Pfam" id="PF08281"/>
    </source>
</evidence>